<proteinExistence type="predicted"/>
<dbReference type="InterPro" id="IPR012337">
    <property type="entry name" value="RNaseH-like_sf"/>
</dbReference>
<dbReference type="AlphaFoldDB" id="A0A443Q8P5"/>
<dbReference type="Proteomes" id="UP000285301">
    <property type="component" value="Unassembled WGS sequence"/>
</dbReference>
<evidence type="ECO:0000259" key="1">
    <source>
        <dbReference type="PROSITE" id="PS50994"/>
    </source>
</evidence>
<dbReference type="PANTHER" id="PTHR47331">
    <property type="entry name" value="PHD-TYPE DOMAIN-CONTAINING PROTEIN"/>
    <property type="match status" value="1"/>
</dbReference>
<dbReference type="InterPro" id="IPR036397">
    <property type="entry name" value="RNaseH_sf"/>
</dbReference>
<dbReference type="InterPro" id="IPR008042">
    <property type="entry name" value="Retrotrans_Pao"/>
</dbReference>
<sequence length="698" mass="81340">KAFLQILLRKQDRDATRFLWLKSNWKPGDKVEYVVLRMKRVLFGAASSPFLLAATVKHHIRKYRDQNEKICQLINNNLYVDDFLGSDDSEEEVNCIKSISSKILLEAGMELTKWVSNSQKLIIEWNESICDIHNFSVVTDMSSHKVLGICWDLENDWLTFNVENVIEFIQMKKDTKRSVLQASSRIFDPLGFLSPYTVQVKVLFQCLWEKGIQWDEELTDDLRSKWNEWCSQLHLLRSIKVERCLKVTNASSTELHIFCDSSIFAYGAVAYMRCEYENCKVKTTFVMSKSRVAPLKKMTLPRLELMGALIGARLAKYLNKLFQNKRIHLWTDSMITLHWIRGTAKRWKPFVENRIAEIHEHTDPSNWSYCEGTTNPADKLTRGLNVNELEKDYLWWNGPRWLKLSRDQWPKVVKENFKEEIISNELRKSSIVSMLIPQTKESIFPLNKYSKLNKLIRVTSWILRFVGNLRGNRIVGELTVIELTKAKKYWIKQVQYEEFANDLVLLKINKQPKNEQFAQLIVFLDEEGLIRLKGRLQFSRLTIDQKHPYLLPRKSIFTTMVIIDCHEIVMHSGVRDTLMQVRDQYWISKGRQLVKQILSKCVVCKRLSGKPFNLTIAPLPKDRTSLTRPFDVTGLDFAGPLYVKDGSKAYIALFTCAVTRAVHLELVSSMNTEILIMSLKRFFARRGVPNTIYSDNGR</sequence>
<dbReference type="PROSITE" id="PS50994">
    <property type="entry name" value="INTEGRASE"/>
    <property type="match status" value="1"/>
</dbReference>
<accession>A0A443Q8P5</accession>
<dbReference type="GO" id="GO:0042575">
    <property type="term" value="C:DNA polymerase complex"/>
    <property type="evidence" value="ECO:0007669"/>
    <property type="project" value="UniProtKB-ARBA"/>
</dbReference>
<dbReference type="Pfam" id="PF05380">
    <property type="entry name" value="Peptidase_A17"/>
    <property type="match status" value="1"/>
</dbReference>
<dbReference type="Gene3D" id="1.10.340.70">
    <property type="match status" value="1"/>
</dbReference>
<dbReference type="STRING" id="1965070.A0A443Q8P5"/>
<dbReference type="Gene3D" id="3.30.420.10">
    <property type="entry name" value="Ribonuclease H-like superfamily/Ribonuclease H"/>
    <property type="match status" value="2"/>
</dbReference>
<dbReference type="PANTHER" id="PTHR47331:SF4">
    <property type="entry name" value="PEPTIDASE S1 DOMAIN-CONTAINING PROTEIN"/>
    <property type="match status" value="1"/>
</dbReference>
<dbReference type="InterPro" id="IPR043502">
    <property type="entry name" value="DNA/RNA_pol_sf"/>
</dbReference>
<comment type="caution">
    <text evidence="2">The sequence shown here is derived from an EMBL/GenBank/DDBJ whole genome shotgun (WGS) entry which is preliminary data.</text>
</comment>
<feature type="non-terminal residue" evidence="2">
    <location>
        <position position="1"/>
    </location>
</feature>
<evidence type="ECO:0000313" key="3">
    <source>
        <dbReference type="Proteomes" id="UP000285301"/>
    </source>
</evidence>
<reference evidence="2 3" key="1">
    <citation type="journal article" date="2018" name="Gigascience">
        <title>Genomes of trombidid mites reveal novel predicted allergens and laterally-transferred genes associated with secondary metabolism.</title>
        <authorList>
            <person name="Dong X."/>
            <person name="Chaisiri K."/>
            <person name="Xia D."/>
            <person name="Armstrong S.D."/>
            <person name="Fang Y."/>
            <person name="Donnelly M.J."/>
            <person name="Kadowaki T."/>
            <person name="McGarry J.W."/>
            <person name="Darby A.C."/>
            <person name="Makepeace B.L."/>
        </authorList>
    </citation>
    <scope>NUCLEOTIDE SEQUENCE [LARGE SCALE GENOMIC DNA]</scope>
    <source>
        <strain evidence="2">UoL-WK</strain>
    </source>
</reference>
<name>A0A443Q8P5_9ACAR</name>
<dbReference type="InterPro" id="IPR001584">
    <property type="entry name" value="Integrase_cat-core"/>
</dbReference>
<dbReference type="EMBL" id="NCKU01015351">
    <property type="protein sequence ID" value="RWR99400.1"/>
    <property type="molecule type" value="Genomic_DNA"/>
</dbReference>
<gene>
    <name evidence="2" type="ORF">B4U79_13499</name>
</gene>
<dbReference type="SUPFAM" id="SSF53098">
    <property type="entry name" value="Ribonuclease H-like"/>
    <property type="match status" value="1"/>
</dbReference>
<dbReference type="OrthoDB" id="5919196at2759"/>
<organism evidence="2 3">
    <name type="scientific">Dinothrombium tinctorium</name>
    <dbReference type="NCBI Taxonomy" id="1965070"/>
    <lineage>
        <taxon>Eukaryota</taxon>
        <taxon>Metazoa</taxon>
        <taxon>Ecdysozoa</taxon>
        <taxon>Arthropoda</taxon>
        <taxon>Chelicerata</taxon>
        <taxon>Arachnida</taxon>
        <taxon>Acari</taxon>
        <taxon>Acariformes</taxon>
        <taxon>Trombidiformes</taxon>
        <taxon>Prostigmata</taxon>
        <taxon>Anystina</taxon>
        <taxon>Parasitengona</taxon>
        <taxon>Trombidioidea</taxon>
        <taxon>Trombidiidae</taxon>
        <taxon>Dinothrombium</taxon>
    </lineage>
</organism>
<dbReference type="GO" id="GO:0003676">
    <property type="term" value="F:nucleic acid binding"/>
    <property type="evidence" value="ECO:0007669"/>
    <property type="project" value="InterPro"/>
</dbReference>
<dbReference type="InterPro" id="IPR041588">
    <property type="entry name" value="Integrase_H2C2"/>
</dbReference>
<dbReference type="Pfam" id="PF17921">
    <property type="entry name" value="Integrase_H2C2"/>
    <property type="match status" value="1"/>
</dbReference>
<evidence type="ECO:0000313" key="2">
    <source>
        <dbReference type="EMBL" id="RWR99400.1"/>
    </source>
</evidence>
<protein>
    <recommendedName>
        <fullName evidence="1">Integrase catalytic domain-containing protein</fullName>
    </recommendedName>
</protein>
<feature type="domain" description="Integrase catalytic" evidence="1">
    <location>
        <begin position="625"/>
        <end position="698"/>
    </location>
</feature>
<dbReference type="GO" id="GO:0015074">
    <property type="term" value="P:DNA integration"/>
    <property type="evidence" value="ECO:0007669"/>
    <property type="project" value="InterPro"/>
</dbReference>
<dbReference type="SUPFAM" id="SSF56672">
    <property type="entry name" value="DNA/RNA polymerases"/>
    <property type="match status" value="1"/>
</dbReference>
<keyword evidence="3" id="KW-1185">Reference proteome</keyword>
<dbReference type="GO" id="GO:0071897">
    <property type="term" value="P:DNA biosynthetic process"/>
    <property type="evidence" value="ECO:0007669"/>
    <property type="project" value="UniProtKB-ARBA"/>
</dbReference>
<feature type="non-terminal residue" evidence="2">
    <location>
        <position position="698"/>
    </location>
</feature>